<name>A0A3P3YIY3_PLABS</name>
<gene>
    <name evidence="8" type="ORF">PLBR_LOCUS7378</name>
</gene>
<dbReference type="Proteomes" id="UP000290189">
    <property type="component" value="Unassembled WGS sequence"/>
</dbReference>
<dbReference type="GO" id="GO:0003677">
    <property type="term" value="F:DNA binding"/>
    <property type="evidence" value="ECO:0007669"/>
    <property type="project" value="InterPro"/>
</dbReference>
<feature type="domain" description="UBZ4-type" evidence="7">
    <location>
        <begin position="75"/>
        <end position="99"/>
    </location>
</feature>
<evidence type="ECO:0000256" key="6">
    <source>
        <dbReference type="SAM" id="MobiDB-lite"/>
    </source>
</evidence>
<feature type="compositionally biased region" description="Polar residues" evidence="6">
    <location>
        <begin position="168"/>
        <end position="183"/>
    </location>
</feature>
<keyword evidence="2" id="KW-0227">DNA damage</keyword>
<keyword evidence="5" id="KW-0234">DNA repair</keyword>
<dbReference type="InterPro" id="IPR006642">
    <property type="entry name" value="Rad18_UBZ4"/>
</dbReference>
<evidence type="ECO:0000259" key="7">
    <source>
        <dbReference type="SMART" id="SM00734"/>
    </source>
</evidence>
<organism evidence="8 9">
    <name type="scientific">Plasmodiophora brassicae</name>
    <name type="common">Clubroot disease agent</name>
    <dbReference type="NCBI Taxonomy" id="37360"/>
    <lineage>
        <taxon>Eukaryota</taxon>
        <taxon>Sar</taxon>
        <taxon>Rhizaria</taxon>
        <taxon>Endomyxa</taxon>
        <taxon>Phytomyxea</taxon>
        <taxon>Plasmodiophorida</taxon>
        <taxon>Plasmodiophoridae</taxon>
        <taxon>Plasmodiophora</taxon>
    </lineage>
</organism>
<evidence type="ECO:0000256" key="5">
    <source>
        <dbReference type="ARBA" id="ARBA00023204"/>
    </source>
</evidence>
<keyword evidence="8" id="KW-0496">Mitochondrion</keyword>
<geneLocation type="mitochondrion" evidence="8"/>
<evidence type="ECO:0000313" key="9">
    <source>
        <dbReference type="Proteomes" id="UP000290189"/>
    </source>
</evidence>
<proteinExistence type="predicted"/>
<feature type="region of interest" description="Disordered" evidence="6">
    <location>
        <begin position="162"/>
        <end position="191"/>
    </location>
</feature>
<evidence type="ECO:0000256" key="1">
    <source>
        <dbReference type="ARBA" id="ARBA00022723"/>
    </source>
</evidence>
<evidence type="ECO:0000256" key="2">
    <source>
        <dbReference type="ARBA" id="ARBA00022763"/>
    </source>
</evidence>
<keyword evidence="1" id="KW-0479">Metal-binding</keyword>
<evidence type="ECO:0000313" key="8">
    <source>
        <dbReference type="EMBL" id="SPR00163.1"/>
    </source>
</evidence>
<keyword evidence="3" id="KW-0863">Zinc-finger</keyword>
<dbReference type="AlphaFoldDB" id="A0A3P3YIY3"/>
<reference evidence="8 9" key="1">
    <citation type="submission" date="2018-03" db="EMBL/GenBank/DDBJ databases">
        <authorList>
            <person name="Fogelqvist J."/>
        </authorList>
    </citation>
    <scope>NUCLEOTIDE SEQUENCE [LARGE SCALE GENOMIC DNA]</scope>
</reference>
<dbReference type="EMBL" id="OVEO01000013">
    <property type="protein sequence ID" value="SPR00163.1"/>
    <property type="molecule type" value="Genomic_DNA"/>
</dbReference>
<accession>A0A3P3YIY3</accession>
<evidence type="ECO:0000256" key="3">
    <source>
        <dbReference type="ARBA" id="ARBA00022771"/>
    </source>
</evidence>
<feature type="domain" description="UBZ4-type" evidence="7">
    <location>
        <begin position="132"/>
        <end position="156"/>
    </location>
</feature>
<dbReference type="SMART" id="SM00734">
    <property type="entry name" value="ZnF_Rad18"/>
    <property type="match status" value="2"/>
</dbReference>
<dbReference type="Gene3D" id="3.30.160.60">
    <property type="entry name" value="Classic Zinc Finger"/>
    <property type="match status" value="1"/>
</dbReference>
<evidence type="ECO:0000256" key="4">
    <source>
        <dbReference type="ARBA" id="ARBA00022833"/>
    </source>
</evidence>
<dbReference type="GO" id="GO:0006281">
    <property type="term" value="P:DNA repair"/>
    <property type="evidence" value="ECO:0007669"/>
    <property type="project" value="UniProtKB-KW"/>
</dbReference>
<keyword evidence="4" id="KW-0862">Zinc</keyword>
<dbReference type="GO" id="GO:0008270">
    <property type="term" value="F:zinc ion binding"/>
    <property type="evidence" value="ECO:0007669"/>
    <property type="project" value="UniProtKB-KW"/>
</dbReference>
<sequence length="564" mass="62150">MDSSAHGMLSGKQPLRPCVLGQPEMSHSALADMMGPAFRGGRCRVQIGRTSWSSWPRRRSWGGWAVFLLGMGQGTAVCPICCNVVPIPIINDHIDSGCTMMTKPAPSWGSLASPSSSANATPNRKRRRRSHFVECPVCQKSVAEINLDDHLDKSCLAKSSYPPPATVPMSQSNRVDPTNTPGRSINDVLSPKPATAFNRAGRKPIVAEHMWCWTYSGGVWRLDCDARLAMAVPPNAFRCEMECDRDAPIRVTVVIADDGAVFDADSNALRFNACRERSYKFSPSFLKSLLQKNIRLSRPDSAVRSALLAIKKINIVEFLRRLLIIIVEDAAMHAAFPWLTCMTIACSKGYKPTTSAVSLMLSIVYELAAVAFKEDVADDIAPVTLHDNVSTMSRALLLRAFLGGMPGDVELVRRAAAMWASRPMPLDARFAFGPGDAMANDSVYEPVMVDVDAVAYPDDADLVLSAVDYHCSDMGKYLMGLGHIRALLPPRDDNSALLLLQNVIWRCRSSLTNKKEVNDRNPDGDPEVMQRLQAIYERIRDDIEAFAIDFIDRRRAAHSQPLSQ</sequence>
<protein>
    <recommendedName>
        <fullName evidence="7">UBZ4-type domain-containing protein</fullName>
    </recommendedName>
</protein>